<reference evidence="9" key="1">
    <citation type="submission" date="2020-10" db="EMBL/GenBank/DDBJ databases">
        <authorList>
            <person name="Gilroy R."/>
        </authorList>
    </citation>
    <scope>NUCLEOTIDE SEQUENCE</scope>
    <source>
        <strain evidence="9">ChiGjej3B3-5194</strain>
    </source>
</reference>
<evidence type="ECO:0000256" key="6">
    <source>
        <dbReference type="RuleBase" id="RU004355"/>
    </source>
</evidence>
<evidence type="ECO:0000313" key="10">
    <source>
        <dbReference type="Proteomes" id="UP000886742"/>
    </source>
</evidence>
<dbReference type="Pfam" id="PF13742">
    <property type="entry name" value="tRNA_anti_2"/>
    <property type="match status" value="1"/>
</dbReference>
<reference evidence="9" key="2">
    <citation type="journal article" date="2021" name="PeerJ">
        <title>Extensive microbial diversity within the chicken gut microbiome revealed by metagenomics and culture.</title>
        <authorList>
            <person name="Gilroy R."/>
            <person name="Ravi A."/>
            <person name="Getino M."/>
            <person name="Pursley I."/>
            <person name="Horton D.L."/>
            <person name="Alikhan N.F."/>
            <person name="Baker D."/>
            <person name="Gharbi K."/>
            <person name="Hall N."/>
            <person name="Watson M."/>
            <person name="Adriaenssens E.M."/>
            <person name="Foster-Nyarko E."/>
            <person name="Jarju S."/>
            <person name="Secka A."/>
            <person name="Antonio M."/>
            <person name="Oren A."/>
            <person name="Chaudhuri R.R."/>
            <person name="La Ragione R."/>
            <person name="Hildebrand F."/>
            <person name="Pallen M.J."/>
        </authorList>
    </citation>
    <scope>NUCLEOTIDE SEQUENCE</scope>
    <source>
        <strain evidence="9">ChiGjej3B3-5194</strain>
    </source>
</reference>
<dbReference type="PANTHER" id="PTHR30008">
    <property type="entry name" value="EXODEOXYRIBONUCLEASE 7 LARGE SUBUNIT"/>
    <property type="match status" value="1"/>
</dbReference>
<comment type="subcellular location">
    <subcellularLocation>
        <location evidence="5 6">Cytoplasm</location>
    </subcellularLocation>
</comment>
<dbReference type="EMBL" id="DVJI01000012">
    <property type="protein sequence ID" value="HIS70987.1"/>
    <property type="molecule type" value="Genomic_DNA"/>
</dbReference>
<dbReference type="CDD" id="cd04489">
    <property type="entry name" value="ExoVII_LU_OBF"/>
    <property type="match status" value="1"/>
</dbReference>
<evidence type="ECO:0000256" key="3">
    <source>
        <dbReference type="ARBA" id="ARBA00022801"/>
    </source>
</evidence>
<comment type="similarity">
    <text evidence="5 6">Belongs to the XseA family.</text>
</comment>
<dbReference type="EC" id="3.1.11.6" evidence="5"/>
<keyword evidence="4 5" id="KW-0269">Exonuclease</keyword>
<dbReference type="Proteomes" id="UP000886742">
    <property type="component" value="Unassembled WGS sequence"/>
</dbReference>
<name>A0A9D1FG42_9PROT</name>
<gene>
    <name evidence="5" type="primary">xseA</name>
    <name evidence="9" type="ORF">IAD02_03305</name>
</gene>
<comment type="caution">
    <text evidence="9">The sequence shown here is derived from an EMBL/GenBank/DDBJ whole genome shotgun (WGS) entry which is preliminary data.</text>
</comment>
<evidence type="ECO:0000259" key="7">
    <source>
        <dbReference type="Pfam" id="PF02601"/>
    </source>
</evidence>
<feature type="domain" description="Exonuclease VII large subunit C-terminal" evidence="7">
    <location>
        <begin position="129"/>
        <end position="407"/>
    </location>
</feature>
<dbReference type="AlphaFoldDB" id="A0A9D1FG42"/>
<dbReference type="PANTHER" id="PTHR30008:SF0">
    <property type="entry name" value="EXODEOXYRIBONUCLEASE 7 LARGE SUBUNIT"/>
    <property type="match status" value="1"/>
</dbReference>
<dbReference type="GO" id="GO:0008855">
    <property type="term" value="F:exodeoxyribonuclease VII activity"/>
    <property type="evidence" value="ECO:0007669"/>
    <property type="project" value="UniProtKB-UniRule"/>
</dbReference>
<protein>
    <recommendedName>
        <fullName evidence="5">Exodeoxyribonuclease 7 large subunit</fullName>
        <ecNumber evidence="5">3.1.11.6</ecNumber>
    </recommendedName>
    <alternativeName>
        <fullName evidence="5">Exodeoxyribonuclease VII large subunit</fullName>
        <shortName evidence="5">Exonuclease VII large subunit</shortName>
    </alternativeName>
</protein>
<feature type="domain" description="OB-fold nucleic acid binding" evidence="8">
    <location>
        <begin position="15"/>
        <end position="106"/>
    </location>
</feature>
<dbReference type="InterPro" id="IPR003753">
    <property type="entry name" value="Exonuc_VII_L"/>
</dbReference>
<dbReference type="NCBIfam" id="TIGR00237">
    <property type="entry name" value="xseA"/>
    <property type="match status" value="1"/>
</dbReference>
<evidence type="ECO:0000256" key="2">
    <source>
        <dbReference type="ARBA" id="ARBA00022722"/>
    </source>
</evidence>
<comment type="function">
    <text evidence="5">Bidirectionally degrades single-stranded DNA into large acid-insoluble oligonucleotides, which are then degraded further into small acid-soluble oligonucleotides.</text>
</comment>
<comment type="catalytic activity">
    <reaction evidence="5 6">
        <text>Exonucleolytic cleavage in either 5'- to 3'- or 3'- to 5'-direction to yield nucleoside 5'-phosphates.</text>
        <dbReference type="EC" id="3.1.11.6"/>
    </reaction>
</comment>
<keyword evidence="3 5" id="KW-0378">Hydrolase</keyword>
<dbReference type="GO" id="GO:0006308">
    <property type="term" value="P:DNA catabolic process"/>
    <property type="evidence" value="ECO:0007669"/>
    <property type="project" value="UniProtKB-UniRule"/>
</dbReference>
<organism evidence="9 10">
    <name type="scientific">Candidatus Enterousia intestinigallinarum</name>
    <dbReference type="NCBI Taxonomy" id="2840790"/>
    <lineage>
        <taxon>Bacteria</taxon>
        <taxon>Pseudomonadati</taxon>
        <taxon>Pseudomonadota</taxon>
        <taxon>Alphaproteobacteria</taxon>
        <taxon>Candidatus Enterousia</taxon>
    </lineage>
</organism>
<dbReference type="InterPro" id="IPR025824">
    <property type="entry name" value="OB-fold_nuc-bd_dom"/>
</dbReference>
<evidence type="ECO:0000256" key="1">
    <source>
        <dbReference type="ARBA" id="ARBA00022490"/>
    </source>
</evidence>
<sequence>MIEKPQPFVQLDTIFSVSDASALLKNVVENAFPRIRVRGELSQITRATSGHMYMTIKDAGAAISVIIWRGTPVPFKLEDGLEVVITGRFTTYPARSNYQIIVSEIEMAGVGAILKMLEERKRKLAAEGLFDQARKKPLPRLPQRIGVVTSPTGAAFQDIQNRLHERFPVTVVLYPATVQGTTAAAEVAAGIEYFNRAKNVDVIIVARGGGALEDLLPFSEEIVVRAAAASEIPLISGVGHEPDWMLIDFAADVRAPTPTGAAEMVVPTKLSLIQELDNLWHRLSNNFTTRLTNARARVESIVVKSPKQVVMEQQQRLDDITRTLNIIINGKIATARQHMDALSAFPNIMQNKMSTLGQSIAHLGQMLNSLSYKNVLSRGYAIVRDGENNIISRADGARPASIEFADGIIPVQIKR</sequence>
<proteinExistence type="inferred from homology"/>
<dbReference type="GO" id="GO:0003676">
    <property type="term" value="F:nucleic acid binding"/>
    <property type="evidence" value="ECO:0007669"/>
    <property type="project" value="InterPro"/>
</dbReference>
<evidence type="ECO:0000259" key="8">
    <source>
        <dbReference type="Pfam" id="PF13742"/>
    </source>
</evidence>
<accession>A0A9D1FG42</accession>
<dbReference type="InterPro" id="IPR020579">
    <property type="entry name" value="Exonuc_VII_lsu_C"/>
</dbReference>
<dbReference type="Pfam" id="PF02601">
    <property type="entry name" value="Exonuc_VII_L"/>
    <property type="match status" value="1"/>
</dbReference>
<keyword evidence="1 5" id="KW-0963">Cytoplasm</keyword>
<comment type="subunit">
    <text evidence="5">Heterooligomer composed of large and small subunits.</text>
</comment>
<dbReference type="HAMAP" id="MF_00378">
    <property type="entry name" value="Exonuc_7_L"/>
    <property type="match status" value="1"/>
</dbReference>
<evidence type="ECO:0000256" key="5">
    <source>
        <dbReference type="HAMAP-Rule" id="MF_00378"/>
    </source>
</evidence>
<evidence type="ECO:0000313" key="9">
    <source>
        <dbReference type="EMBL" id="HIS70987.1"/>
    </source>
</evidence>
<keyword evidence="2 5" id="KW-0540">Nuclease</keyword>
<dbReference type="GO" id="GO:0009318">
    <property type="term" value="C:exodeoxyribonuclease VII complex"/>
    <property type="evidence" value="ECO:0007669"/>
    <property type="project" value="UniProtKB-UniRule"/>
</dbReference>
<evidence type="ECO:0000256" key="4">
    <source>
        <dbReference type="ARBA" id="ARBA00022839"/>
    </source>
</evidence>
<dbReference type="GO" id="GO:0005737">
    <property type="term" value="C:cytoplasm"/>
    <property type="evidence" value="ECO:0007669"/>
    <property type="project" value="UniProtKB-SubCell"/>
</dbReference>